<dbReference type="STRING" id="9305.ENSSHAP00000014408"/>
<feature type="domain" description="Selenoprotein P N-terminal" evidence="7">
    <location>
        <begin position="1"/>
        <end position="198"/>
    </location>
</feature>
<keyword evidence="5" id="KW-0325">Glycoprotein</keyword>
<dbReference type="PANTHER" id="PTHR10105">
    <property type="entry name" value="SELENOPROTEIN P"/>
    <property type="match status" value="1"/>
</dbReference>
<keyword evidence="3" id="KW-0732">Signal</keyword>
<accession>G3WG53</accession>
<reference evidence="8" key="2">
    <citation type="submission" date="2025-08" db="UniProtKB">
        <authorList>
            <consortium name="Ensembl"/>
        </authorList>
    </citation>
    <scope>IDENTIFICATION</scope>
</reference>
<keyword evidence="9" id="KW-1185">Reference proteome</keyword>
<dbReference type="eggNOG" id="ENOG502QWRU">
    <property type="taxonomic scope" value="Eukaryota"/>
</dbReference>
<evidence type="ECO:0000256" key="5">
    <source>
        <dbReference type="ARBA" id="ARBA00023180"/>
    </source>
</evidence>
<reference evidence="8" key="3">
    <citation type="submission" date="2025-09" db="UniProtKB">
        <authorList>
            <consortium name="Ensembl"/>
        </authorList>
    </citation>
    <scope>IDENTIFICATION</scope>
</reference>
<keyword evidence="2" id="KW-0964">Secreted</keyword>
<dbReference type="GO" id="GO:0001887">
    <property type="term" value="P:selenium compound metabolic process"/>
    <property type="evidence" value="ECO:0007669"/>
    <property type="project" value="TreeGrafter"/>
</dbReference>
<comment type="subcellular location">
    <subcellularLocation>
        <location evidence="1">Secreted</location>
    </subcellularLocation>
</comment>
<dbReference type="Ensembl" id="ENSSHAT00000014528.2">
    <property type="protein sequence ID" value="ENSSHAP00000014408.1"/>
    <property type="gene ID" value="ENSSHAG00000012305.2"/>
</dbReference>
<dbReference type="Proteomes" id="UP000007648">
    <property type="component" value="Unassembled WGS sequence"/>
</dbReference>
<evidence type="ECO:0000256" key="2">
    <source>
        <dbReference type="ARBA" id="ARBA00022525"/>
    </source>
</evidence>
<name>G3WG53_SARHA</name>
<dbReference type="Pfam" id="PF04592">
    <property type="entry name" value="SelP_N"/>
    <property type="match status" value="1"/>
</dbReference>
<dbReference type="GO" id="GO:0008430">
    <property type="term" value="F:selenium binding"/>
    <property type="evidence" value="ECO:0007669"/>
    <property type="project" value="InterPro"/>
</dbReference>
<dbReference type="AlphaFoldDB" id="G3WG53"/>
<evidence type="ECO:0000256" key="6">
    <source>
        <dbReference type="SAM" id="MobiDB-lite"/>
    </source>
</evidence>
<organism evidence="8 9">
    <name type="scientific">Sarcophilus harrisii</name>
    <name type="common">Tasmanian devil</name>
    <name type="synonym">Sarcophilus laniarius</name>
    <dbReference type="NCBI Taxonomy" id="9305"/>
    <lineage>
        <taxon>Eukaryota</taxon>
        <taxon>Metazoa</taxon>
        <taxon>Chordata</taxon>
        <taxon>Craniata</taxon>
        <taxon>Vertebrata</taxon>
        <taxon>Euteleostomi</taxon>
        <taxon>Mammalia</taxon>
        <taxon>Metatheria</taxon>
        <taxon>Dasyuromorphia</taxon>
        <taxon>Dasyuridae</taxon>
        <taxon>Sarcophilus</taxon>
    </lineage>
</organism>
<evidence type="ECO:0000256" key="1">
    <source>
        <dbReference type="ARBA" id="ARBA00004613"/>
    </source>
</evidence>
<evidence type="ECO:0000259" key="7">
    <source>
        <dbReference type="Pfam" id="PF04592"/>
    </source>
</evidence>
<keyword evidence="4" id="KW-0712">Selenocysteine</keyword>
<dbReference type="InterPro" id="IPR037941">
    <property type="entry name" value="SeP"/>
</dbReference>
<feature type="region of interest" description="Disordered" evidence="6">
    <location>
        <begin position="132"/>
        <end position="231"/>
    </location>
</feature>
<evidence type="ECO:0000256" key="3">
    <source>
        <dbReference type="ARBA" id="ARBA00022729"/>
    </source>
</evidence>
<evidence type="ECO:0000256" key="4">
    <source>
        <dbReference type="ARBA" id="ARBA00022933"/>
    </source>
</evidence>
<dbReference type="GeneTree" id="ENSGT00510000049326"/>
<feature type="compositionally biased region" description="Basic residues" evidence="6">
    <location>
        <begin position="194"/>
        <end position="208"/>
    </location>
</feature>
<evidence type="ECO:0000313" key="8">
    <source>
        <dbReference type="Ensembl" id="ENSSHAP00000014408.1"/>
    </source>
</evidence>
<dbReference type="HOGENOM" id="CLU_064314_2_0_1"/>
<gene>
    <name evidence="8" type="primary">SELENOP</name>
</gene>
<evidence type="ECO:0000313" key="9">
    <source>
        <dbReference type="Proteomes" id="UP000007648"/>
    </source>
</evidence>
<feature type="compositionally biased region" description="Basic residues" evidence="6">
    <location>
        <begin position="146"/>
        <end position="171"/>
    </location>
</feature>
<dbReference type="InParanoid" id="G3WG53"/>
<dbReference type="OMA" id="ICNCTLV"/>
<dbReference type="GO" id="GO:0005576">
    <property type="term" value="C:extracellular region"/>
    <property type="evidence" value="ECO:0007669"/>
    <property type="project" value="UniProtKB-SubCell"/>
</dbReference>
<dbReference type="InterPro" id="IPR007671">
    <property type="entry name" value="Selenoprotein-P_N"/>
</dbReference>
<sequence length="231" mass="26665">YLCILQASRLEDLRVKLEREGFSNISYIVVNHQGNPSQLNFKELKDKVSENITVYQQEVNQQDVWTVLNGSKDDFLIYDRCGRLVYHLGLPYTFLTFSYVEEAIKVAYCEKSCGNCSYTTIDDESFCKNASSVAEEEPTRTPTSHPPHHHLRHHHDHHHHHHHHQHHRHGHQPTENKKPEDSETAADVHSAQGLHHHHESTHQQHRHTDHPGSQENPDGGALELSAPRKKL</sequence>
<protein>
    <recommendedName>
        <fullName evidence="7">Selenoprotein P N-terminal domain-containing protein</fullName>
    </recommendedName>
</protein>
<proteinExistence type="predicted"/>
<reference evidence="8 9" key="1">
    <citation type="journal article" date="2011" name="Proc. Natl. Acad. Sci. U.S.A.">
        <title>Genetic diversity and population structure of the endangered marsupial Sarcophilus harrisii (Tasmanian devil).</title>
        <authorList>
            <person name="Miller W."/>
            <person name="Hayes V.M."/>
            <person name="Ratan A."/>
            <person name="Petersen D.C."/>
            <person name="Wittekindt N.E."/>
            <person name="Miller J."/>
            <person name="Walenz B."/>
            <person name="Knight J."/>
            <person name="Qi J."/>
            <person name="Zhao F."/>
            <person name="Wang Q."/>
            <person name="Bedoya-Reina O.C."/>
            <person name="Katiyar N."/>
            <person name="Tomsho L.P."/>
            <person name="Kasson L.M."/>
            <person name="Hardie R.A."/>
            <person name="Woodbridge P."/>
            <person name="Tindall E.A."/>
            <person name="Bertelsen M.F."/>
            <person name="Dixon D."/>
            <person name="Pyecroft S."/>
            <person name="Helgen K.M."/>
            <person name="Lesk A.M."/>
            <person name="Pringle T.H."/>
            <person name="Patterson N."/>
            <person name="Zhang Y."/>
            <person name="Kreiss A."/>
            <person name="Woods G.M."/>
            <person name="Jones M.E."/>
            <person name="Schuster S.C."/>
        </authorList>
    </citation>
    <scope>NUCLEOTIDE SEQUENCE [LARGE SCALE GENOMIC DNA]</scope>
</reference>
<dbReference type="PANTHER" id="PTHR10105:SF3">
    <property type="entry name" value="SELENOPROTEIN P"/>
    <property type="match status" value="1"/>
</dbReference>
<feature type="compositionally biased region" description="Basic and acidic residues" evidence="6">
    <location>
        <begin position="172"/>
        <end position="181"/>
    </location>
</feature>